<comment type="caution">
    <text evidence="2">The sequence shown here is derived from an EMBL/GenBank/DDBJ whole genome shotgun (WGS) entry which is preliminary data.</text>
</comment>
<name>A0A5B7D0H6_PORTR</name>
<feature type="compositionally biased region" description="Basic residues" evidence="1">
    <location>
        <begin position="149"/>
        <end position="158"/>
    </location>
</feature>
<dbReference type="EMBL" id="VSRR010000380">
    <property type="protein sequence ID" value="MPC14805.1"/>
    <property type="molecule type" value="Genomic_DNA"/>
</dbReference>
<evidence type="ECO:0000256" key="1">
    <source>
        <dbReference type="SAM" id="MobiDB-lite"/>
    </source>
</evidence>
<dbReference type="Proteomes" id="UP000324222">
    <property type="component" value="Unassembled WGS sequence"/>
</dbReference>
<sequence>MSVLSPYFPPQRPEKPAACFRVYGEHNNAMLIASVPRRPPDPHFLPYFPQNLAFPPSASHYLGASWRREGVEGVHSPTHACFHSRCCCFPPGLVTSLQENSLWCNAELREYIVSVRFLLCSFSIFNVILFRPAGREPPRTFAPTIAASGRHRTPHSLRRPPGEETSLLQTSGVSV</sequence>
<evidence type="ECO:0000313" key="2">
    <source>
        <dbReference type="EMBL" id="MPC14805.1"/>
    </source>
</evidence>
<protein>
    <submittedName>
        <fullName evidence="2">Uncharacterized protein</fullName>
    </submittedName>
</protein>
<evidence type="ECO:0000313" key="3">
    <source>
        <dbReference type="Proteomes" id="UP000324222"/>
    </source>
</evidence>
<organism evidence="2 3">
    <name type="scientific">Portunus trituberculatus</name>
    <name type="common">Swimming crab</name>
    <name type="synonym">Neptunus trituberculatus</name>
    <dbReference type="NCBI Taxonomy" id="210409"/>
    <lineage>
        <taxon>Eukaryota</taxon>
        <taxon>Metazoa</taxon>
        <taxon>Ecdysozoa</taxon>
        <taxon>Arthropoda</taxon>
        <taxon>Crustacea</taxon>
        <taxon>Multicrustacea</taxon>
        <taxon>Malacostraca</taxon>
        <taxon>Eumalacostraca</taxon>
        <taxon>Eucarida</taxon>
        <taxon>Decapoda</taxon>
        <taxon>Pleocyemata</taxon>
        <taxon>Brachyura</taxon>
        <taxon>Eubrachyura</taxon>
        <taxon>Portunoidea</taxon>
        <taxon>Portunidae</taxon>
        <taxon>Portuninae</taxon>
        <taxon>Portunus</taxon>
    </lineage>
</organism>
<reference evidence="2 3" key="1">
    <citation type="submission" date="2019-05" db="EMBL/GenBank/DDBJ databases">
        <title>Another draft genome of Portunus trituberculatus and its Hox gene families provides insights of decapod evolution.</title>
        <authorList>
            <person name="Jeong J.-H."/>
            <person name="Song I."/>
            <person name="Kim S."/>
            <person name="Choi T."/>
            <person name="Kim D."/>
            <person name="Ryu S."/>
            <person name="Kim W."/>
        </authorList>
    </citation>
    <scope>NUCLEOTIDE SEQUENCE [LARGE SCALE GENOMIC DNA]</scope>
    <source>
        <tissue evidence="2">Muscle</tissue>
    </source>
</reference>
<gene>
    <name evidence="2" type="ORF">E2C01_007581</name>
</gene>
<dbReference type="AlphaFoldDB" id="A0A5B7D0H6"/>
<proteinExistence type="predicted"/>
<feature type="compositionally biased region" description="Polar residues" evidence="1">
    <location>
        <begin position="166"/>
        <end position="175"/>
    </location>
</feature>
<feature type="region of interest" description="Disordered" evidence="1">
    <location>
        <begin position="141"/>
        <end position="175"/>
    </location>
</feature>
<keyword evidence="3" id="KW-1185">Reference proteome</keyword>
<accession>A0A5B7D0H6</accession>